<name>A0A1X6YJH3_9RHOB</name>
<feature type="domain" description="AB hydrolase-1" evidence="2">
    <location>
        <begin position="73"/>
        <end position="187"/>
    </location>
</feature>
<sequence length="269" mass="28659">MPLLKIALIVCAVAYLVAAAGMFFLQRQLQYFPSQNNPSPSAVGLSGVNVENLVTSDGETLVMWYAAAVEGQPTLLYFQGNAGEISDRADRFAAYRAAGFGVAFLSWRGFGGSTGTISETGFLIDAQTAYEWLIAKGIAPETVVAVGESLGTGVAVQLAADRQVGAVVLGAPYAAAVDIAKSRYPWLPVRFLMKDQFHSIDFIGAITAPILIQHGTEDLVIPFAEGQRLYEAAVAPAIFKALEGKGHEALYQPATWGHEIAFVQDVFGP</sequence>
<accession>A0A1X6YJH3</accession>
<gene>
    <name evidence="3" type="ORF">ROA7450_00905</name>
</gene>
<feature type="transmembrane region" description="Helical" evidence="1">
    <location>
        <begin position="6"/>
        <end position="25"/>
    </location>
</feature>
<dbReference type="GO" id="GO:0016787">
    <property type="term" value="F:hydrolase activity"/>
    <property type="evidence" value="ECO:0007669"/>
    <property type="project" value="UniProtKB-KW"/>
</dbReference>
<dbReference type="EMBL" id="FWFX01000002">
    <property type="protein sequence ID" value="SLN23173.1"/>
    <property type="molecule type" value="Genomic_DNA"/>
</dbReference>
<keyword evidence="3" id="KW-0378">Hydrolase</keyword>
<dbReference type="RefSeq" id="WP_143534356.1">
    <property type="nucleotide sequence ID" value="NZ_FWFX01000002.1"/>
</dbReference>
<protein>
    <submittedName>
        <fullName evidence="3">Alpha/beta hydrolase family protein</fullName>
    </submittedName>
</protein>
<evidence type="ECO:0000259" key="2">
    <source>
        <dbReference type="Pfam" id="PF00561"/>
    </source>
</evidence>
<dbReference type="PANTHER" id="PTHR12277:SF81">
    <property type="entry name" value="PROTEIN ABHD13"/>
    <property type="match status" value="1"/>
</dbReference>
<dbReference type="InterPro" id="IPR000073">
    <property type="entry name" value="AB_hydrolase_1"/>
</dbReference>
<dbReference type="AlphaFoldDB" id="A0A1X6YJH3"/>
<keyword evidence="1" id="KW-1133">Transmembrane helix</keyword>
<dbReference type="InterPro" id="IPR029058">
    <property type="entry name" value="AB_hydrolase_fold"/>
</dbReference>
<dbReference type="SUPFAM" id="SSF53474">
    <property type="entry name" value="alpha/beta-Hydrolases"/>
    <property type="match status" value="1"/>
</dbReference>
<dbReference type="Proteomes" id="UP000193061">
    <property type="component" value="Unassembled WGS sequence"/>
</dbReference>
<evidence type="ECO:0000256" key="1">
    <source>
        <dbReference type="SAM" id="Phobius"/>
    </source>
</evidence>
<evidence type="ECO:0000313" key="3">
    <source>
        <dbReference type="EMBL" id="SLN23173.1"/>
    </source>
</evidence>
<evidence type="ECO:0000313" key="4">
    <source>
        <dbReference type="Proteomes" id="UP000193061"/>
    </source>
</evidence>
<keyword evidence="1" id="KW-0812">Transmembrane</keyword>
<proteinExistence type="predicted"/>
<dbReference type="OrthoDB" id="9798884at2"/>
<dbReference type="Gene3D" id="3.40.50.1820">
    <property type="entry name" value="alpha/beta hydrolase"/>
    <property type="match status" value="1"/>
</dbReference>
<keyword evidence="1" id="KW-0472">Membrane</keyword>
<keyword evidence="4" id="KW-1185">Reference proteome</keyword>
<dbReference type="Pfam" id="PF00561">
    <property type="entry name" value="Abhydrolase_1"/>
    <property type="match status" value="1"/>
</dbReference>
<dbReference type="PANTHER" id="PTHR12277">
    <property type="entry name" value="ALPHA/BETA HYDROLASE DOMAIN-CONTAINING PROTEIN"/>
    <property type="match status" value="1"/>
</dbReference>
<reference evidence="3 4" key="1">
    <citation type="submission" date="2017-03" db="EMBL/GenBank/DDBJ databases">
        <authorList>
            <person name="Afonso C.L."/>
            <person name="Miller P.J."/>
            <person name="Scott M.A."/>
            <person name="Spackman E."/>
            <person name="Goraichik I."/>
            <person name="Dimitrov K.M."/>
            <person name="Suarez D.L."/>
            <person name="Swayne D.E."/>
        </authorList>
    </citation>
    <scope>NUCLEOTIDE SEQUENCE [LARGE SCALE GENOMIC DNA]</scope>
    <source>
        <strain evidence="3 4">CECT 7450</strain>
    </source>
</reference>
<organism evidence="3 4">
    <name type="scientific">Roseovarius albus</name>
    <dbReference type="NCBI Taxonomy" id="1247867"/>
    <lineage>
        <taxon>Bacteria</taxon>
        <taxon>Pseudomonadati</taxon>
        <taxon>Pseudomonadota</taxon>
        <taxon>Alphaproteobacteria</taxon>
        <taxon>Rhodobacterales</taxon>
        <taxon>Roseobacteraceae</taxon>
        <taxon>Roseovarius</taxon>
    </lineage>
</organism>